<evidence type="ECO:0000313" key="2">
    <source>
        <dbReference type="EMBL" id="KAL1534114.1"/>
    </source>
</evidence>
<feature type="compositionally biased region" description="Low complexity" evidence="1">
    <location>
        <begin position="142"/>
        <end position="155"/>
    </location>
</feature>
<proteinExistence type="predicted"/>
<evidence type="ECO:0000313" key="3">
    <source>
        <dbReference type="Proteomes" id="UP001567538"/>
    </source>
</evidence>
<protein>
    <submittedName>
        <fullName evidence="2">Uncharacterized protein</fullName>
    </submittedName>
</protein>
<evidence type="ECO:0000256" key="1">
    <source>
        <dbReference type="SAM" id="MobiDB-lite"/>
    </source>
</evidence>
<reference evidence="2 3" key="1">
    <citation type="submission" date="2024-06" db="EMBL/GenBank/DDBJ databases">
        <title>A chromosome level genome sequence of Diviner's sage (Salvia divinorum).</title>
        <authorList>
            <person name="Ford S.A."/>
            <person name="Ro D.-K."/>
            <person name="Ness R.W."/>
            <person name="Phillips M.A."/>
        </authorList>
    </citation>
    <scope>NUCLEOTIDE SEQUENCE [LARGE SCALE GENOMIC DNA]</scope>
    <source>
        <strain evidence="2">SAF-2024a</strain>
        <tissue evidence="2">Leaf</tissue>
    </source>
</reference>
<dbReference type="AlphaFoldDB" id="A0ABD1FT42"/>
<dbReference type="EMBL" id="JBEAFC010000013">
    <property type="protein sequence ID" value="KAL1534114.1"/>
    <property type="molecule type" value="Genomic_DNA"/>
</dbReference>
<organism evidence="2 3">
    <name type="scientific">Salvia divinorum</name>
    <name type="common">Maria pastora</name>
    <name type="synonym">Diviner's sage</name>
    <dbReference type="NCBI Taxonomy" id="28513"/>
    <lineage>
        <taxon>Eukaryota</taxon>
        <taxon>Viridiplantae</taxon>
        <taxon>Streptophyta</taxon>
        <taxon>Embryophyta</taxon>
        <taxon>Tracheophyta</taxon>
        <taxon>Spermatophyta</taxon>
        <taxon>Magnoliopsida</taxon>
        <taxon>eudicotyledons</taxon>
        <taxon>Gunneridae</taxon>
        <taxon>Pentapetalae</taxon>
        <taxon>asterids</taxon>
        <taxon>lamiids</taxon>
        <taxon>Lamiales</taxon>
        <taxon>Lamiaceae</taxon>
        <taxon>Nepetoideae</taxon>
        <taxon>Mentheae</taxon>
        <taxon>Salviinae</taxon>
        <taxon>Salvia</taxon>
        <taxon>Salvia subgen. Calosphace</taxon>
    </lineage>
</organism>
<gene>
    <name evidence="2" type="ORF">AAHA92_31510</name>
</gene>
<sequence>MISCRSSLSFGSHNFSSKIPKSNPQFQVEKSLISSNSFSHLTHQHFSHNSPAPPPPAVSCLHPHAALSLSLYRDGTPPSSPRTVSSGRRSGRAAVTRKLSPLWSEPTPANCPTKPCRHRFSLRDAAAQDQIFARPPARNLRAESSSPSSAVCASRSPPPPRLSGVHSPEPLPRSLRRVVARLLRPKLNFREPVGGGELKPALLPFCEASSHLSKGN</sequence>
<feature type="region of interest" description="Disordered" evidence="1">
    <location>
        <begin position="134"/>
        <end position="170"/>
    </location>
</feature>
<feature type="region of interest" description="Disordered" evidence="1">
    <location>
        <begin position="71"/>
        <end position="116"/>
    </location>
</feature>
<accession>A0ABD1FT42</accession>
<dbReference type="Proteomes" id="UP001567538">
    <property type="component" value="Unassembled WGS sequence"/>
</dbReference>
<keyword evidence="3" id="KW-1185">Reference proteome</keyword>
<name>A0ABD1FT42_SALDI</name>
<comment type="caution">
    <text evidence="2">The sequence shown here is derived from an EMBL/GenBank/DDBJ whole genome shotgun (WGS) entry which is preliminary data.</text>
</comment>